<evidence type="ECO:0000256" key="1">
    <source>
        <dbReference type="SAM" id="Phobius"/>
    </source>
</evidence>
<name>G0UY71_TRYCI</name>
<dbReference type="VEuPathDB" id="TriTrypDB:TcIL3000_10_11170"/>
<dbReference type="EMBL" id="HE575323">
    <property type="protein sequence ID" value="CCC94338.1"/>
    <property type="molecule type" value="Genomic_DNA"/>
</dbReference>
<reference evidence="2" key="1">
    <citation type="journal article" date="2012" name="Proc. Natl. Acad. Sci. U.S.A.">
        <title>Antigenic diversity is generated by distinct evolutionary mechanisms in African trypanosome species.</title>
        <authorList>
            <person name="Jackson A.P."/>
            <person name="Berry A."/>
            <person name="Aslett M."/>
            <person name="Allison H.C."/>
            <person name="Burton P."/>
            <person name="Vavrova-Anderson J."/>
            <person name="Brown R."/>
            <person name="Browne H."/>
            <person name="Corton N."/>
            <person name="Hauser H."/>
            <person name="Gamble J."/>
            <person name="Gilderthorp R."/>
            <person name="Marcello L."/>
            <person name="McQuillan J."/>
            <person name="Otto T.D."/>
            <person name="Quail M.A."/>
            <person name="Sanders M.J."/>
            <person name="van Tonder A."/>
            <person name="Ginger M.L."/>
            <person name="Field M.C."/>
            <person name="Barry J.D."/>
            <person name="Hertz-Fowler C."/>
            <person name="Berriman M."/>
        </authorList>
    </citation>
    <scope>NUCLEOTIDE SEQUENCE</scope>
    <source>
        <strain evidence="2">IL3000</strain>
    </source>
</reference>
<gene>
    <name evidence="2" type="ORF">TCIL3000_10_11170</name>
</gene>
<accession>G0UY71</accession>
<dbReference type="AlphaFoldDB" id="G0UY71"/>
<protein>
    <submittedName>
        <fullName evidence="2">Uncharacterized protein TCIL3000_10_11170</fullName>
    </submittedName>
</protein>
<keyword evidence="1" id="KW-1133">Transmembrane helix</keyword>
<keyword evidence="1" id="KW-0472">Membrane</keyword>
<proteinExistence type="predicted"/>
<feature type="transmembrane region" description="Helical" evidence="1">
    <location>
        <begin position="260"/>
        <end position="278"/>
    </location>
</feature>
<evidence type="ECO:0000313" key="2">
    <source>
        <dbReference type="EMBL" id="CCC94338.1"/>
    </source>
</evidence>
<sequence>MFSSVLLRGLAEVGDQIQRVTYRPRWGYSPLFRCKSLKDFVYAMEDSVLSTAHTYKNERTGVIVTLIPLRHFAHPQFFHQVDLLCRQHQSVLVEGRTSVTGAPHSTVVPPRELLGSVRPEECEDLEGWEPREVERFWQPFSWGVKDSSTLTVVHAADKYDYEALPWWCSLRYNVPLIGGLAREMHCLSMIDRLKESGYQSFAIPWGAAHMPIFHEMLIDNGYENIGMCSLVVVNRIDGDISAGEHEKILRLQKRREKLRSVLWLVGIVYVLFIMWSFVTVDYIKG</sequence>
<keyword evidence="1" id="KW-0812">Transmembrane</keyword>
<organism evidence="2">
    <name type="scientific">Trypanosoma congolense (strain IL3000)</name>
    <dbReference type="NCBI Taxonomy" id="1068625"/>
    <lineage>
        <taxon>Eukaryota</taxon>
        <taxon>Discoba</taxon>
        <taxon>Euglenozoa</taxon>
        <taxon>Kinetoplastea</taxon>
        <taxon>Metakinetoplastina</taxon>
        <taxon>Trypanosomatida</taxon>
        <taxon>Trypanosomatidae</taxon>
        <taxon>Trypanosoma</taxon>
        <taxon>Nannomonas</taxon>
    </lineage>
</organism>